<dbReference type="InterPro" id="IPR016187">
    <property type="entry name" value="CTDL_fold"/>
</dbReference>
<gene>
    <name evidence="3" type="ORF">GCM10023307_35390</name>
</gene>
<feature type="domain" description="Sulfatase-modifying factor enzyme-like" evidence="2">
    <location>
        <begin position="347"/>
        <end position="620"/>
    </location>
</feature>
<dbReference type="InterPro" id="IPR051043">
    <property type="entry name" value="Sulfatase_Mod_Factor_Kinase"/>
</dbReference>
<protein>
    <submittedName>
        <fullName evidence="3">Formylglycine-generating enzyme family protein</fullName>
    </submittedName>
</protein>
<dbReference type="PANTHER" id="PTHR23150">
    <property type="entry name" value="SULFATASE MODIFYING FACTOR 1, 2"/>
    <property type="match status" value="1"/>
</dbReference>
<dbReference type="Proteomes" id="UP001499959">
    <property type="component" value="Unassembled WGS sequence"/>
</dbReference>
<evidence type="ECO:0000313" key="3">
    <source>
        <dbReference type="EMBL" id="GAA4805626.1"/>
    </source>
</evidence>
<dbReference type="Gene3D" id="3.90.1580.10">
    <property type="entry name" value="paralog of FGE (formylglycine-generating enzyme)"/>
    <property type="match status" value="1"/>
</dbReference>
<accession>A0ABP9C7B7</accession>
<dbReference type="InterPro" id="IPR042095">
    <property type="entry name" value="SUMF_sf"/>
</dbReference>
<feature type="region of interest" description="Disordered" evidence="1">
    <location>
        <begin position="491"/>
        <end position="514"/>
    </location>
</feature>
<reference evidence="4" key="1">
    <citation type="journal article" date="2019" name="Int. J. Syst. Evol. Microbiol.">
        <title>The Global Catalogue of Microorganisms (GCM) 10K type strain sequencing project: providing services to taxonomists for standard genome sequencing and annotation.</title>
        <authorList>
            <consortium name="The Broad Institute Genomics Platform"/>
            <consortium name="The Broad Institute Genome Sequencing Center for Infectious Disease"/>
            <person name="Wu L."/>
            <person name="Ma J."/>
        </authorList>
    </citation>
    <scope>NUCLEOTIDE SEQUENCE [LARGE SCALE GENOMIC DNA]</scope>
    <source>
        <strain evidence="4">JCM 18204</strain>
    </source>
</reference>
<proteinExistence type="predicted"/>
<name>A0ABP9C7B7_9GAMM</name>
<dbReference type="InterPro" id="IPR005532">
    <property type="entry name" value="SUMF_dom"/>
</dbReference>
<dbReference type="PANTHER" id="PTHR23150:SF35">
    <property type="entry name" value="BLL6746 PROTEIN"/>
    <property type="match status" value="1"/>
</dbReference>
<evidence type="ECO:0000256" key="1">
    <source>
        <dbReference type="SAM" id="MobiDB-lite"/>
    </source>
</evidence>
<dbReference type="PROSITE" id="PS51257">
    <property type="entry name" value="PROKAR_LIPOPROTEIN"/>
    <property type="match status" value="1"/>
</dbReference>
<dbReference type="Pfam" id="PF03781">
    <property type="entry name" value="FGE-sulfatase"/>
    <property type="match status" value="1"/>
</dbReference>
<dbReference type="EMBL" id="BAABJE010000023">
    <property type="protein sequence ID" value="GAA4805626.1"/>
    <property type="molecule type" value="Genomic_DNA"/>
</dbReference>
<organism evidence="3 4">
    <name type="scientific">Lysobacter hankyongensis</name>
    <dbReference type="NCBI Taxonomy" id="1176535"/>
    <lineage>
        <taxon>Bacteria</taxon>
        <taxon>Pseudomonadati</taxon>
        <taxon>Pseudomonadota</taxon>
        <taxon>Gammaproteobacteria</taxon>
        <taxon>Lysobacterales</taxon>
        <taxon>Lysobacteraceae</taxon>
        <taxon>Lysobacter</taxon>
    </lineage>
</organism>
<sequence length="622" mass="67569">MASRATRQAWGAGALALALLCGCDRGATPATDEVPTGAGMRADGEVTVSGDDAIAERLTWRSPEIALIEAEVPAARQRAAKALAADRLYEDVESAIPLYLALLKRDPADAAAKDGLQRALARLPAVGDAALAEAGEDADALRRAHAVAAVMRSVSGARGPEDAAYLERLDRADRLWELNEAAEQALADGRLDEGDGNALALFRQVLTLAPGQPRASQGVAAVESAMIRRAEEAAVRADFVQAERWLAKAKQVRPGMETAEAGRALVEEIRRIHISRLRDEGLALLSQPQRPNHLPWARERLAELLRIAKPGDPAAAELRTRIDLATHYGLLRPGQRFTDGLQGGGRTPQMVVVPHGGFRMGARDAEPDAGKAERPSRYVRFDRGFAIARTEITVAEFRRFVEASGHRPRAVRRGHSLVYDERGGNFVRRSGVDWRHDAFGRLAADDMPVVHVSAKDAEAYARWLSERTGQRYHLPSEAEFEYALRGGEPGRYPWGDHPPRPGTGNLTGGGDRSPGGRSWGNAFVGYSDGYWGPAPVGRFRANAFGIHDLEGNVSEWVADCWHDGYRRAPTHGEAWVNPGCRIRVIRGGAWSNSPAQTRAAWRSQAEADATNALTGFRVVRDL</sequence>
<comment type="caution">
    <text evidence="3">The sequence shown here is derived from an EMBL/GenBank/DDBJ whole genome shotgun (WGS) entry which is preliminary data.</text>
</comment>
<evidence type="ECO:0000313" key="4">
    <source>
        <dbReference type="Proteomes" id="UP001499959"/>
    </source>
</evidence>
<keyword evidence="4" id="KW-1185">Reference proteome</keyword>
<dbReference type="SUPFAM" id="SSF56436">
    <property type="entry name" value="C-type lectin-like"/>
    <property type="match status" value="1"/>
</dbReference>
<evidence type="ECO:0000259" key="2">
    <source>
        <dbReference type="Pfam" id="PF03781"/>
    </source>
</evidence>